<dbReference type="SMART" id="SM00349">
    <property type="entry name" value="KRAB"/>
    <property type="match status" value="1"/>
</dbReference>
<dbReference type="PANTHER" id="PTHR23232">
    <property type="entry name" value="KRAB DOMAIN C2H2 ZINC FINGER"/>
    <property type="match status" value="1"/>
</dbReference>
<evidence type="ECO:0000259" key="1">
    <source>
        <dbReference type="PROSITE" id="PS50805"/>
    </source>
</evidence>
<dbReference type="EMBL" id="JACASE010000014">
    <property type="protein sequence ID" value="KAF6412537.1"/>
    <property type="molecule type" value="Genomic_DNA"/>
</dbReference>
<dbReference type="InterPro" id="IPR001909">
    <property type="entry name" value="KRAB"/>
</dbReference>
<dbReference type="GO" id="GO:0006355">
    <property type="term" value="P:regulation of DNA-templated transcription"/>
    <property type="evidence" value="ECO:0007669"/>
    <property type="project" value="InterPro"/>
</dbReference>
<name>A0A7J8CNT9_ROUAE</name>
<sequence>MAASQGLLIFRDVAIEFSLEEWECLDTAQRALYRDVMSENYRNLLSLGLTVSKPETCLLDPVIFLEQMKEPWDLKRKKTISIHTAVSSQEIQSLLLKPGLEDSFHNMLLILPCRVM</sequence>
<dbReference type="InterPro" id="IPR036051">
    <property type="entry name" value="KRAB_dom_sf"/>
</dbReference>
<keyword evidence="3" id="KW-1185">Reference proteome</keyword>
<proteinExistence type="predicted"/>
<dbReference type="CDD" id="cd07765">
    <property type="entry name" value="KRAB_A-box"/>
    <property type="match status" value="1"/>
</dbReference>
<dbReference type="PROSITE" id="PS50805">
    <property type="entry name" value="KRAB"/>
    <property type="match status" value="1"/>
</dbReference>
<gene>
    <name evidence="2" type="ORF">HJG63_021238</name>
</gene>
<dbReference type="Proteomes" id="UP000593571">
    <property type="component" value="Unassembled WGS sequence"/>
</dbReference>
<evidence type="ECO:0000313" key="3">
    <source>
        <dbReference type="Proteomes" id="UP000593571"/>
    </source>
</evidence>
<feature type="domain" description="KRAB" evidence="1">
    <location>
        <begin position="8"/>
        <end position="84"/>
    </location>
</feature>
<dbReference type="SUPFAM" id="SSF109640">
    <property type="entry name" value="KRAB domain (Kruppel-associated box)"/>
    <property type="match status" value="1"/>
</dbReference>
<comment type="caution">
    <text evidence="2">The sequence shown here is derived from an EMBL/GenBank/DDBJ whole genome shotgun (WGS) entry which is preliminary data.</text>
</comment>
<accession>A0A7J8CNT9</accession>
<dbReference type="AlphaFoldDB" id="A0A7J8CNT9"/>
<dbReference type="InterPro" id="IPR050169">
    <property type="entry name" value="Krueppel_C2H2_ZnF"/>
</dbReference>
<dbReference type="PANTHER" id="PTHR23232:SF158">
    <property type="entry name" value="KRAB DOMAIN-CONTAINING PROTEIN 5"/>
    <property type="match status" value="1"/>
</dbReference>
<dbReference type="Gene3D" id="6.10.140.140">
    <property type="match status" value="1"/>
</dbReference>
<protein>
    <submittedName>
        <fullName evidence="2">Zinc finger protein 682</fullName>
    </submittedName>
</protein>
<dbReference type="Pfam" id="PF01352">
    <property type="entry name" value="KRAB"/>
    <property type="match status" value="1"/>
</dbReference>
<evidence type="ECO:0000313" key="2">
    <source>
        <dbReference type="EMBL" id="KAF6412537.1"/>
    </source>
</evidence>
<organism evidence="2 3">
    <name type="scientific">Rousettus aegyptiacus</name>
    <name type="common">Egyptian fruit bat</name>
    <name type="synonym">Pteropus aegyptiacus</name>
    <dbReference type="NCBI Taxonomy" id="9407"/>
    <lineage>
        <taxon>Eukaryota</taxon>
        <taxon>Metazoa</taxon>
        <taxon>Chordata</taxon>
        <taxon>Craniata</taxon>
        <taxon>Vertebrata</taxon>
        <taxon>Euteleostomi</taxon>
        <taxon>Mammalia</taxon>
        <taxon>Eutheria</taxon>
        <taxon>Laurasiatheria</taxon>
        <taxon>Chiroptera</taxon>
        <taxon>Yinpterochiroptera</taxon>
        <taxon>Pteropodoidea</taxon>
        <taxon>Pteropodidae</taxon>
        <taxon>Rousettinae</taxon>
        <taxon>Rousettus</taxon>
    </lineage>
</organism>
<reference evidence="2 3" key="1">
    <citation type="journal article" date="2020" name="Nature">
        <title>Six reference-quality genomes reveal evolution of bat adaptations.</title>
        <authorList>
            <person name="Jebb D."/>
            <person name="Huang Z."/>
            <person name="Pippel M."/>
            <person name="Hughes G.M."/>
            <person name="Lavrichenko K."/>
            <person name="Devanna P."/>
            <person name="Winkler S."/>
            <person name="Jermiin L.S."/>
            <person name="Skirmuntt E.C."/>
            <person name="Katzourakis A."/>
            <person name="Burkitt-Gray L."/>
            <person name="Ray D.A."/>
            <person name="Sullivan K.A.M."/>
            <person name="Roscito J.G."/>
            <person name="Kirilenko B.M."/>
            <person name="Davalos L.M."/>
            <person name="Corthals A.P."/>
            <person name="Power M.L."/>
            <person name="Jones G."/>
            <person name="Ransome R.D."/>
            <person name="Dechmann D.K.N."/>
            <person name="Locatelli A.G."/>
            <person name="Puechmaille S.J."/>
            <person name="Fedrigo O."/>
            <person name="Jarvis E.D."/>
            <person name="Hiller M."/>
            <person name="Vernes S.C."/>
            <person name="Myers E.W."/>
            <person name="Teeling E.C."/>
        </authorList>
    </citation>
    <scope>NUCLEOTIDE SEQUENCE [LARGE SCALE GENOMIC DNA]</scope>
    <source>
        <strain evidence="2">MRouAeg1</strain>
        <tissue evidence="2">Muscle</tissue>
    </source>
</reference>